<sequence>MNSAYTQLIKNLEYLKFKQMINHLDEVIDFSTKNNLSFVDALIKLTAYEIDFKEANMIKSMVKVGAFPHKKEVKDFDFSFQPSINKDQILDFLTLRFLNTQENIVFLGPSGVGKTHLATSIGIAAAKRRYSTYFIKCHDLLQQLKRANLENRLDSRLKHFSKYKLLIIDELGYLPINKEDSKLFFQLIDMRYEKKSTILTTNINFNAWDDIFYDPVIANAILDRVLHHAHVVPINGKSYRLKDHFKDDDE</sequence>
<evidence type="ECO:0000256" key="2">
    <source>
        <dbReference type="ARBA" id="ARBA00022741"/>
    </source>
</evidence>
<dbReference type="PIRSF" id="PIRSF003073">
    <property type="entry name" value="DNAC_TnpB_IstB"/>
    <property type="match status" value="1"/>
</dbReference>
<dbReference type="EMBL" id="JDRY01000001">
    <property type="protein sequence ID" value="KGN01969.1"/>
    <property type="molecule type" value="Genomic_DNA"/>
</dbReference>
<comment type="caution">
    <text evidence="5">The sequence shown here is derived from an EMBL/GenBank/DDBJ whole genome shotgun (WGS) entry which is preliminary data.</text>
</comment>
<evidence type="ECO:0000256" key="1">
    <source>
        <dbReference type="ARBA" id="ARBA00008059"/>
    </source>
</evidence>
<dbReference type="GO" id="GO:0006260">
    <property type="term" value="P:DNA replication"/>
    <property type="evidence" value="ECO:0007669"/>
    <property type="project" value="TreeGrafter"/>
</dbReference>
<dbReference type="RefSeq" id="WP_039258926.1">
    <property type="nucleotide sequence ID" value="NZ_JDRY01000001.1"/>
</dbReference>
<keyword evidence="2" id="KW-0547">Nucleotide-binding</keyword>
<dbReference type="InterPro" id="IPR028350">
    <property type="entry name" value="DNAC/IstB-like"/>
</dbReference>
<dbReference type="Proteomes" id="UP000030014">
    <property type="component" value="Unassembled WGS sequence"/>
</dbReference>
<dbReference type="PRINTS" id="PR00300">
    <property type="entry name" value="CLPPROTEASEA"/>
</dbReference>
<dbReference type="InterPro" id="IPR003593">
    <property type="entry name" value="AAA+_ATPase"/>
</dbReference>
<protein>
    <submittedName>
        <fullName evidence="5">Transposase</fullName>
    </submittedName>
</protein>
<dbReference type="Gene3D" id="3.40.50.300">
    <property type="entry name" value="P-loop containing nucleotide triphosphate hydrolases"/>
    <property type="match status" value="1"/>
</dbReference>
<organism evidence="5 6">
    <name type="scientific">Clostridium botulinum C/D str. DC5</name>
    <dbReference type="NCBI Taxonomy" id="1443128"/>
    <lineage>
        <taxon>Bacteria</taxon>
        <taxon>Bacillati</taxon>
        <taxon>Bacillota</taxon>
        <taxon>Clostridia</taxon>
        <taxon>Eubacteriales</taxon>
        <taxon>Clostridiaceae</taxon>
        <taxon>Clostridium</taxon>
    </lineage>
</organism>
<evidence type="ECO:0000256" key="3">
    <source>
        <dbReference type="ARBA" id="ARBA00022840"/>
    </source>
</evidence>
<dbReference type="InterPro" id="IPR027417">
    <property type="entry name" value="P-loop_NTPase"/>
</dbReference>
<dbReference type="SMART" id="SM00382">
    <property type="entry name" value="AAA"/>
    <property type="match status" value="1"/>
</dbReference>
<proteinExistence type="inferred from homology"/>
<dbReference type="PANTHER" id="PTHR30050:SF4">
    <property type="entry name" value="ATP-BINDING PROTEIN RV3427C IN INSERTION SEQUENCE-RELATED"/>
    <property type="match status" value="1"/>
</dbReference>
<keyword evidence="3" id="KW-0067">ATP-binding</keyword>
<dbReference type="Pfam" id="PF01695">
    <property type="entry name" value="IstB_IS21"/>
    <property type="match status" value="1"/>
</dbReference>
<accession>A0A0A0IMW0</accession>
<dbReference type="InterPro" id="IPR047661">
    <property type="entry name" value="IstB"/>
</dbReference>
<evidence type="ECO:0000313" key="6">
    <source>
        <dbReference type="Proteomes" id="UP000030014"/>
    </source>
</evidence>
<dbReference type="CDD" id="cd00009">
    <property type="entry name" value="AAA"/>
    <property type="match status" value="1"/>
</dbReference>
<dbReference type="GO" id="GO:0005524">
    <property type="term" value="F:ATP binding"/>
    <property type="evidence" value="ECO:0007669"/>
    <property type="project" value="UniProtKB-KW"/>
</dbReference>
<dbReference type="InterPro" id="IPR002611">
    <property type="entry name" value="IstB_ATP-bd"/>
</dbReference>
<dbReference type="SUPFAM" id="SSF52540">
    <property type="entry name" value="P-loop containing nucleoside triphosphate hydrolases"/>
    <property type="match status" value="1"/>
</dbReference>
<dbReference type="PANTHER" id="PTHR30050">
    <property type="entry name" value="CHROMOSOMAL REPLICATION INITIATOR PROTEIN DNAA"/>
    <property type="match status" value="1"/>
</dbReference>
<feature type="domain" description="AAA+ ATPase" evidence="4">
    <location>
        <begin position="100"/>
        <end position="232"/>
    </location>
</feature>
<dbReference type="NCBIfam" id="NF038214">
    <property type="entry name" value="IS21_help_AAA"/>
    <property type="match status" value="1"/>
</dbReference>
<evidence type="ECO:0000313" key="5">
    <source>
        <dbReference type="EMBL" id="KGN01969.1"/>
    </source>
</evidence>
<dbReference type="InterPro" id="IPR001270">
    <property type="entry name" value="ClpA/B"/>
</dbReference>
<comment type="similarity">
    <text evidence="1">Belongs to the IS21/IS1162 putative ATP-binding protein family.</text>
</comment>
<reference evidence="5 6" key="1">
    <citation type="submission" date="2014-01" db="EMBL/GenBank/DDBJ databases">
        <title>Plasmidome dynamics in the species complex Clostridium novyi sensu lato converts strains of independent lineages into distinctly different pathogens.</title>
        <authorList>
            <person name="Skarin H."/>
            <person name="Segerman B."/>
        </authorList>
    </citation>
    <scope>NUCLEOTIDE SEQUENCE [LARGE SCALE GENOMIC DNA]</scope>
    <source>
        <strain evidence="5 6">DC5</strain>
    </source>
</reference>
<evidence type="ECO:0000259" key="4">
    <source>
        <dbReference type="SMART" id="SM00382"/>
    </source>
</evidence>
<dbReference type="AlphaFoldDB" id="A0A0A0IMW0"/>
<name>A0A0A0IMW0_CLOBO</name>
<gene>
    <name evidence="5" type="ORF">Z955_00800</name>
</gene>